<dbReference type="Pfam" id="PF19420">
    <property type="entry name" value="DDAH_eukar"/>
    <property type="match status" value="1"/>
</dbReference>
<dbReference type="SUPFAM" id="SSF55909">
    <property type="entry name" value="Pentein"/>
    <property type="match status" value="1"/>
</dbReference>
<reference evidence="1" key="1">
    <citation type="submission" date="2015-10" db="EMBL/GenBank/DDBJ databases">
        <authorList>
            <person name="Gilbert D.G."/>
        </authorList>
    </citation>
    <scope>NUCLEOTIDE SEQUENCE</scope>
</reference>
<keyword evidence="1" id="KW-0378">Hydrolase</keyword>
<dbReference type="PANTHER" id="PTHR47271">
    <property type="entry name" value="ARGININE DEIMINASE"/>
    <property type="match status" value="1"/>
</dbReference>
<protein>
    <submittedName>
        <fullName evidence="1">NG,NG-dimethylarginine dimethylaminohydrolase 1</fullName>
        <ecNumber evidence="1">3.5.3.18</ecNumber>
    </submittedName>
</protein>
<dbReference type="GO" id="GO:0019546">
    <property type="term" value="P:L-arginine deiminase pathway"/>
    <property type="evidence" value="ECO:0007669"/>
    <property type="project" value="TreeGrafter"/>
</dbReference>
<accession>A0A160VG21</accession>
<evidence type="ECO:0000313" key="1">
    <source>
        <dbReference type="EMBL" id="CUV09608.1"/>
    </source>
</evidence>
<gene>
    <name evidence="1" type="ORF">MGWOODY_Mmi146</name>
</gene>
<dbReference type="PANTHER" id="PTHR47271:SF2">
    <property type="entry name" value="ARGININE DEIMINASE"/>
    <property type="match status" value="1"/>
</dbReference>
<dbReference type="GO" id="GO:0016403">
    <property type="term" value="F:dimethylargininase activity"/>
    <property type="evidence" value="ECO:0007669"/>
    <property type="project" value="UniProtKB-EC"/>
</dbReference>
<name>A0A160VG21_9ZZZZ</name>
<dbReference type="GO" id="GO:0016990">
    <property type="term" value="F:arginine deiminase activity"/>
    <property type="evidence" value="ECO:0007669"/>
    <property type="project" value="TreeGrafter"/>
</dbReference>
<proteinExistence type="predicted"/>
<dbReference type="EC" id="3.5.3.18" evidence="1"/>
<dbReference type="EMBL" id="FAXC01000275">
    <property type="protein sequence ID" value="CUV09608.1"/>
    <property type="molecule type" value="Genomic_DNA"/>
</dbReference>
<sequence length="295" mass="32685">MINSYGCQNMVDPIRRVLVKHPKDAYQNQIKLNDQSSQLNYLSVPNFDKALADYETLVGLLESSGAEVHYLPSDDSTTLDSIYTHDPCIVSNGGVILCNMGKRDRLSEPSATETYYQSIDIPILGRIEAPGTLEGGDVVWINERIVAVGEGYRSNAEGIRQFQSLLGNLVEKVITVPLPHWTGPAECLHLMSNVSPIDHDLYLVYSRLLPVFFRQYLIDLGIELLEVPDEEYNSMGCNVLAIAPRQCIMIAGNPKTQQQLEAKGVEVHIYNGSEISLKGTGGPTCLTRPFLRSES</sequence>
<dbReference type="Gene3D" id="3.75.10.10">
    <property type="entry name" value="L-arginine/glycine Amidinotransferase, Chain A"/>
    <property type="match status" value="1"/>
</dbReference>
<organism evidence="1">
    <name type="scientific">hydrothermal vent metagenome</name>
    <dbReference type="NCBI Taxonomy" id="652676"/>
    <lineage>
        <taxon>unclassified sequences</taxon>
        <taxon>metagenomes</taxon>
        <taxon>ecological metagenomes</taxon>
    </lineage>
</organism>
<dbReference type="AlphaFoldDB" id="A0A160VG21"/>